<accession>A0AAE6BIX5</accession>
<evidence type="ECO:0000256" key="1">
    <source>
        <dbReference type="ARBA" id="ARBA00006432"/>
    </source>
</evidence>
<evidence type="ECO:0000313" key="9">
    <source>
        <dbReference type="EMBL" id="QCL82845.1"/>
    </source>
</evidence>
<protein>
    <recommendedName>
        <fullName evidence="6">3-methylmercaptopropionyl-CoA ligase</fullName>
        <ecNumber evidence="5">6.2.1.44</ecNumber>
    </recommendedName>
</protein>
<dbReference type="EC" id="6.2.1.44" evidence="5"/>
<dbReference type="Proteomes" id="UP000298579">
    <property type="component" value="Plasmid pAtCFBP5877b"/>
</dbReference>
<dbReference type="InterPro" id="IPR045851">
    <property type="entry name" value="AMP-bd_C_sf"/>
</dbReference>
<name>A0AAE6BIX5_AGRTU</name>
<gene>
    <name evidence="9" type="ORF">CFBP5877_27505</name>
</gene>
<dbReference type="PANTHER" id="PTHR43201">
    <property type="entry name" value="ACYL-COA SYNTHETASE"/>
    <property type="match status" value="1"/>
</dbReference>
<dbReference type="GO" id="GO:0006631">
    <property type="term" value="P:fatty acid metabolic process"/>
    <property type="evidence" value="ECO:0007669"/>
    <property type="project" value="TreeGrafter"/>
</dbReference>
<proteinExistence type="inferred from homology"/>
<evidence type="ECO:0000256" key="6">
    <source>
        <dbReference type="ARBA" id="ARBA00067668"/>
    </source>
</evidence>
<dbReference type="InterPro" id="IPR025110">
    <property type="entry name" value="AMP-bd_C"/>
</dbReference>
<dbReference type="Pfam" id="PF13193">
    <property type="entry name" value="AMP-binding_C"/>
    <property type="match status" value="1"/>
</dbReference>
<reference evidence="9 10" key="1">
    <citation type="submission" date="2019-04" db="EMBL/GenBank/DDBJ databases">
        <title>Complete genome sequence of Agrobacterium tumefaciens CFBP5877.</title>
        <authorList>
            <person name="Huang Y.-Y."/>
            <person name="Chiang H.-Y."/>
            <person name="Chou L."/>
            <person name="Lai E.-M."/>
            <person name="Kuo C.-H."/>
        </authorList>
    </citation>
    <scope>NUCLEOTIDE SEQUENCE [LARGE SCALE GENOMIC DNA]</scope>
    <source>
        <strain evidence="9 10">CFBP5877</strain>
        <plasmid evidence="10">patcfbp5877b</plasmid>
    </source>
</reference>
<evidence type="ECO:0000259" key="8">
    <source>
        <dbReference type="Pfam" id="PF13193"/>
    </source>
</evidence>
<dbReference type="Gene3D" id="3.40.50.12780">
    <property type="entry name" value="N-terminal domain of ligase-like"/>
    <property type="match status" value="2"/>
</dbReference>
<dbReference type="InterPro" id="IPR020845">
    <property type="entry name" value="AMP-binding_CS"/>
</dbReference>
<comment type="catalytic activity">
    <reaction evidence="4">
        <text>3-(methylsulfanyl)propanoate + ATP + CoA = 3-(methylsulfanyl)propanoyl-CoA + AMP + diphosphate</text>
        <dbReference type="Rhea" id="RHEA:43052"/>
        <dbReference type="ChEBI" id="CHEBI:30616"/>
        <dbReference type="ChEBI" id="CHEBI:33019"/>
        <dbReference type="ChEBI" id="CHEBI:49016"/>
        <dbReference type="ChEBI" id="CHEBI:57287"/>
        <dbReference type="ChEBI" id="CHEBI:82815"/>
        <dbReference type="ChEBI" id="CHEBI:456215"/>
        <dbReference type="EC" id="6.2.1.44"/>
    </reaction>
    <physiologicalReaction direction="left-to-right" evidence="4">
        <dbReference type="Rhea" id="RHEA:43053"/>
    </physiologicalReaction>
</comment>
<dbReference type="EMBL" id="CP039900">
    <property type="protein sequence ID" value="QCL82845.1"/>
    <property type="molecule type" value="Genomic_DNA"/>
</dbReference>
<dbReference type="FunFam" id="3.30.300.30:FF:000008">
    <property type="entry name" value="2,3-dihydroxybenzoate-AMP ligase"/>
    <property type="match status" value="1"/>
</dbReference>
<evidence type="ECO:0000259" key="7">
    <source>
        <dbReference type="Pfam" id="PF00501"/>
    </source>
</evidence>
<geneLocation type="plasmid" evidence="10">
    <name>patcfbp5877b</name>
</geneLocation>
<dbReference type="PANTHER" id="PTHR43201:SF5">
    <property type="entry name" value="MEDIUM-CHAIN ACYL-COA LIGASE ACSF2, MITOCHONDRIAL"/>
    <property type="match status" value="1"/>
</dbReference>
<dbReference type="SUPFAM" id="SSF56801">
    <property type="entry name" value="Acetyl-CoA synthetase-like"/>
    <property type="match status" value="2"/>
</dbReference>
<comment type="similarity">
    <text evidence="1">Belongs to the ATP-dependent AMP-binding enzyme family.</text>
</comment>
<sequence>MTTSVVRLETTIFYEVPMTRTAPLKVDGIEVATFLSRGTTANHDLQVLTGRRGTFTGAEAEARVQELSRAIFEAGIRAGMQVAIATSDFSERALLFWAVLALGATPVLIQSHPRGEYPALDLWIAEDRYSHQHSITVDEIFRGSAGSVARTRPAVRHSDGEGEIVSWVLTDDEGPLSLVGRTHLNVVYTGLFASFALDNDRGHTIGALGRVENLLFESLLFASIMSGVHVLQLDTESPIPNRVRSVVETWVVDLHSLARARSILEASGSLAGLRLIVFSDTASLPTSEQLQECFSLRRAGADVHLVLGDTANGIIAEYDFDQSLWQGFPSVDIAVHAAGDVLQDENSAGRLLVRSPQVSAVRRAFSGEEREPAGWSEVPLQCSLRSDGFYLVAHDRPHADGHISSATTPAPLLNAIDILSLIRRSARWRRKNLAIDVDGRTATYGDIVDHVGGLSTLLSQTYSVGAGDRVAIIGRNSLEFIHLYLAANALGAIIVPVNFRLKAPEIAYVLRNSGSKLLVHSDDLAALVPAIRHDVPSDVQFAGFDRLSAHEVAHLVVEKNFPAINPDENRAASILYTAGTTGFPKGAVRSNRNVMWFSFLSTLSELRTHRQKARLVTTPMFHITGHEPAIIGTLTSGGWAKIHSEFNVNAVLDATIKHQVATLFVPPTIGFEMLDQIEKRGIKEQLREFRYWSSASAPLPDVLLARIHALLPWVEVTNTLGMTETGSIAVHRAIPGGGHAPSCVGRAPAGAEVAIITADGSIAARGEPGEIVVRSPQVISGYWENPAATETALRQEWFHGGDIGVYDAFGNVDVKGRLKEMIISGGENVYAAEVENVLLAFPEIREAAVFGRPDPKWGESVTAAVVLTDDLRLTEHEVMARCRSKIAHYKCPTLVVFVDSLPKNPMGKVTKFALANLVDRFVSDADQPGLAANA</sequence>
<dbReference type="PROSITE" id="PS00455">
    <property type="entry name" value="AMP_BINDING"/>
    <property type="match status" value="1"/>
</dbReference>
<feature type="domain" description="AMP-dependent synthetase/ligase" evidence="7">
    <location>
        <begin position="426"/>
        <end position="783"/>
    </location>
</feature>
<dbReference type="AlphaFoldDB" id="A0AAE6BIX5"/>
<keyword evidence="9" id="KW-0614">Plasmid</keyword>
<evidence type="ECO:0000256" key="5">
    <source>
        <dbReference type="ARBA" id="ARBA00066616"/>
    </source>
</evidence>
<evidence type="ECO:0000313" key="10">
    <source>
        <dbReference type="Proteomes" id="UP000298579"/>
    </source>
</evidence>
<dbReference type="GO" id="GO:0031956">
    <property type="term" value="F:medium-chain fatty acid-CoA ligase activity"/>
    <property type="evidence" value="ECO:0007669"/>
    <property type="project" value="TreeGrafter"/>
</dbReference>
<keyword evidence="3" id="KW-0479">Metal-binding</keyword>
<dbReference type="InterPro" id="IPR000873">
    <property type="entry name" value="AMP-dep_synth/lig_dom"/>
</dbReference>
<dbReference type="Gene3D" id="3.30.300.30">
    <property type="match status" value="1"/>
</dbReference>
<feature type="domain" description="AMP-binding enzyme C-terminal" evidence="8">
    <location>
        <begin position="833"/>
        <end position="908"/>
    </location>
</feature>
<dbReference type="GO" id="GO:0046872">
    <property type="term" value="F:metal ion binding"/>
    <property type="evidence" value="ECO:0007669"/>
    <property type="project" value="UniProtKB-KW"/>
</dbReference>
<evidence type="ECO:0000256" key="4">
    <source>
        <dbReference type="ARBA" id="ARBA00051915"/>
    </source>
</evidence>
<evidence type="ECO:0000256" key="3">
    <source>
        <dbReference type="ARBA" id="ARBA00022723"/>
    </source>
</evidence>
<organism evidence="9 10">
    <name type="scientific">Agrobacterium tumefaciens</name>
    <dbReference type="NCBI Taxonomy" id="358"/>
    <lineage>
        <taxon>Bacteria</taxon>
        <taxon>Pseudomonadati</taxon>
        <taxon>Pseudomonadota</taxon>
        <taxon>Alphaproteobacteria</taxon>
        <taxon>Hyphomicrobiales</taxon>
        <taxon>Rhizobiaceae</taxon>
        <taxon>Rhizobium/Agrobacterium group</taxon>
        <taxon>Agrobacterium</taxon>
        <taxon>Agrobacterium tumefaciens complex</taxon>
    </lineage>
</organism>
<keyword evidence="2 9" id="KW-0436">Ligase</keyword>
<dbReference type="InterPro" id="IPR042099">
    <property type="entry name" value="ANL_N_sf"/>
</dbReference>
<dbReference type="Pfam" id="PF00501">
    <property type="entry name" value="AMP-binding"/>
    <property type="match status" value="1"/>
</dbReference>
<evidence type="ECO:0000256" key="2">
    <source>
        <dbReference type="ARBA" id="ARBA00022598"/>
    </source>
</evidence>